<gene>
    <name evidence="1" type="ORF">AIOL_004221</name>
</gene>
<dbReference type="STRING" id="1675527.AIOL_004221"/>
<dbReference type="AlphaFoldDB" id="A0A0J9E8X5"/>
<comment type="caution">
    <text evidence="1">The sequence shown here is derived from an EMBL/GenBank/DDBJ whole genome shotgun (WGS) entry which is preliminary data.</text>
</comment>
<evidence type="ECO:0008006" key="3">
    <source>
        <dbReference type="Google" id="ProtNLM"/>
    </source>
</evidence>
<dbReference type="OrthoDB" id="571920at2"/>
<organism evidence="1 2">
    <name type="scientific">Candidatus Rhodobacter oscarellae</name>
    <dbReference type="NCBI Taxonomy" id="1675527"/>
    <lineage>
        <taxon>Bacteria</taxon>
        <taxon>Pseudomonadati</taxon>
        <taxon>Pseudomonadota</taxon>
        <taxon>Alphaproteobacteria</taxon>
        <taxon>Rhodobacterales</taxon>
        <taxon>Rhodobacter group</taxon>
        <taxon>Rhodobacter</taxon>
    </lineage>
</organism>
<evidence type="ECO:0000313" key="2">
    <source>
        <dbReference type="Proteomes" id="UP000037178"/>
    </source>
</evidence>
<dbReference type="Proteomes" id="UP000037178">
    <property type="component" value="Unassembled WGS sequence"/>
</dbReference>
<proteinExistence type="predicted"/>
<dbReference type="PATRIC" id="fig|1675527.3.peg.4422"/>
<dbReference type="RefSeq" id="WP_049644746.1">
    <property type="nucleotide sequence ID" value="NZ_LFTY01000002.1"/>
</dbReference>
<sequence length="132" mass="14074">MADLTCPSARAAPGAKLIGTLGADGRVKPLRTPLEVDADFIARAKRQGEPEARMRFAAPCAQGGCGHWTGQACGLIDRVLDHIATLPQDVRAKTLPPCTIRGDCRWYHQTGAEACRSCDLVVRLPAEPVAAE</sequence>
<evidence type="ECO:0000313" key="1">
    <source>
        <dbReference type="EMBL" id="KMW59240.1"/>
    </source>
</evidence>
<protein>
    <recommendedName>
        <fullName evidence="3">Nitrogen fixation protein</fullName>
    </recommendedName>
</protein>
<keyword evidence="2" id="KW-1185">Reference proteome</keyword>
<accession>A0A0J9E8X5</accession>
<dbReference type="EMBL" id="LFTY01000002">
    <property type="protein sequence ID" value="KMW59240.1"/>
    <property type="molecule type" value="Genomic_DNA"/>
</dbReference>
<name>A0A0J9E8X5_9RHOB</name>
<reference evidence="1 2" key="1">
    <citation type="submission" date="2015-06" db="EMBL/GenBank/DDBJ databases">
        <title>Draft genome sequence of an Alphaproteobacteria species associated to the Mediterranean sponge Oscarella lobularis.</title>
        <authorList>
            <person name="Jourda C."/>
            <person name="Santini S."/>
            <person name="Claverie J.-M."/>
        </authorList>
    </citation>
    <scope>NUCLEOTIDE SEQUENCE [LARGE SCALE GENOMIC DNA]</scope>
    <source>
        <strain evidence="1">IGS</strain>
    </source>
</reference>